<accession>A0A9X8RDC1</accession>
<dbReference type="EMBL" id="FTMX01000008">
    <property type="protein sequence ID" value="SIR99015.1"/>
    <property type="molecule type" value="Genomic_DNA"/>
</dbReference>
<keyword evidence="2" id="KW-0560">Oxidoreductase</keyword>
<dbReference type="PROSITE" id="PS00061">
    <property type="entry name" value="ADH_SHORT"/>
    <property type="match status" value="1"/>
</dbReference>
<comment type="similarity">
    <text evidence="1">Belongs to the short-chain dehydrogenases/reductases (SDR) family.</text>
</comment>
<dbReference type="InterPro" id="IPR050259">
    <property type="entry name" value="SDR"/>
</dbReference>
<dbReference type="PANTHER" id="PTHR42879">
    <property type="entry name" value="3-OXOACYL-(ACYL-CARRIER-PROTEIN) REDUCTASE"/>
    <property type="match status" value="1"/>
</dbReference>
<protein>
    <submittedName>
        <fullName evidence="3">2-hydroxycyclohexanecarboxyl-CoA dehydrogenase</fullName>
    </submittedName>
</protein>
<evidence type="ECO:0000313" key="3">
    <source>
        <dbReference type="EMBL" id="SIR99015.1"/>
    </source>
</evidence>
<dbReference type="NCBIfam" id="NF005559">
    <property type="entry name" value="PRK07231.1"/>
    <property type="match status" value="1"/>
</dbReference>
<dbReference type="PRINTS" id="PR00081">
    <property type="entry name" value="GDHRDH"/>
</dbReference>
<dbReference type="InterPro" id="IPR020904">
    <property type="entry name" value="Sc_DH/Rdtase_CS"/>
</dbReference>
<dbReference type="RefSeq" id="WP_076371438.1">
    <property type="nucleotide sequence ID" value="NZ_FTMX01000008.1"/>
</dbReference>
<dbReference type="AlphaFoldDB" id="A0A9X8RDC1"/>
<evidence type="ECO:0000313" key="4">
    <source>
        <dbReference type="Proteomes" id="UP000185829"/>
    </source>
</evidence>
<name>A0A9X8RDC1_9BACI</name>
<dbReference type="GO" id="GO:0016491">
    <property type="term" value="F:oxidoreductase activity"/>
    <property type="evidence" value="ECO:0007669"/>
    <property type="project" value="UniProtKB-KW"/>
</dbReference>
<dbReference type="GO" id="GO:0008206">
    <property type="term" value="P:bile acid metabolic process"/>
    <property type="evidence" value="ECO:0007669"/>
    <property type="project" value="UniProtKB-ARBA"/>
</dbReference>
<evidence type="ECO:0000256" key="1">
    <source>
        <dbReference type="ARBA" id="ARBA00006484"/>
    </source>
</evidence>
<proteinExistence type="inferred from homology"/>
<reference evidence="3 4" key="1">
    <citation type="submission" date="2017-01" db="EMBL/GenBank/DDBJ databases">
        <authorList>
            <person name="Varghese N."/>
            <person name="Submissions S."/>
        </authorList>
    </citation>
    <scope>NUCLEOTIDE SEQUENCE [LARGE SCALE GENOMIC DNA]</scope>
    <source>
        <strain evidence="3 4">RUG2-6</strain>
    </source>
</reference>
<dbReference type="Gene3D" id="3.40.50.720">
    <property type="entry name" value="NAD(P)-binding Rossmann-like Domain"/>
    <property type="match status" value="1"/>
</dbReference>
<evidence type="ECO:0000256" key="2">
    <source>
        <dbReference type="ARBA" id="ARBA00023002"/>
    </source>
</evidence>
<dbReference type="PRINTS" id="PR00080">
    <property type="entry name" value="SDRFAMILY"/>
</dbReference>
<dbReference type="Proteomes" id="UP000185829">
    <property type="component" value="Unassembled WGS sequence"/>
</dbReference>
<dbReference type="SUPFAM" id="SSF51735">
    <property type="entry name" value="NAD(P)-binding Rossmann-fold domains"/>
    <property type="match status" value="1"/>
</dbReference>
<sequence>MMNKRIAFITGAGSGIGREIAKKLASRNFNIIVADINHKNAEETVSLIGNSGFEARAVHCDVTKLESVKKAVEESVNHYHRIDILVNNAGWDKVEPFLKSDPSTWKRIIDINLLGQIHTCKEILPLMIENGYGKVVNIASDAARVGSSGEAVYSAAKGGVIAFTKTIAREMARYKLNINCIAPGPADTPLFQEIGSYNEGIAGALEKAIPFRRLAQPEDIASAVAYFVSEDAGYITGQTLSVNGGLTMV</sequence>
<comment type="caution">
    <text evidence="3">The sequence shown here is derived from an EMBL/GenBank/DDBJ whole genome shotgun (WGS) entry which is preliminary data.</text>
</comment>
<dbReference type="InterPro" id="IPR002347">
    <property type="entry name" value="SDR_fam"/>
</dbReference>
<dbReference type="FunFam" id="3.40.50.720:FF:000084">
    <property type="entry name" value="Short-chain dehydrogenase reductase"/>
    <property type="match status" value="1"/>
</dbReference>
<gene>
    <name evidence="3" type="ORF">SAMN05878482_108130</name>
</gene>
<organism evidence="3 4">
    <name type="scientific">Peribacillus simplex</name>
    <dbReference type="NCBI Taxonomy" id="1478"/>
    <lineage>
        <taxon>Bacteria</taxon>
        <taxon>Bacillati</taxon>
        <taxon>Bacillota</taxon>
        <taxon>Bacilli</taxon>
        <taxon>Bacillales</taxon>
        <taxon>Bacillaceae</taxon>
        <taxon>Peribacillus</taxon>
    </lineage>
</organism>
<dbReference type="PANTHER" id="PTHR42879:SF2">
    <property type="entry name" value="3-OXOACYL-[ACYL-CARRIER-PROTEIN] REDUCTASE FABG"/>
    <property type="match status" value="1"/>
</dbReference>
<dbReference type="Pfam" id="PF13561">
    <property type="entry name" value="adh_short_C2"/>
    <property type="match status" value="1"/>
</dbReference>
<dbReference type="InterPro" id="IPR036291">
    <property type="entry name" value="NAD(P)-bd_dom_sf"/>
</dbReference>